<evidence type="ECO:0000313" key="2">
    <source>
        <dbReference type="Proteomes" id="UP000031327"/>
    </source>
</evidence>
<evidence type="ECO:0000313" key="1">
    <source>
        <dbReference type="EMBL" id="KID56979.1"/>
    </source>
</evidence>
<proteinExistence type="predicted"/>
<dbReference type="AlphaFoldDB" id="A0A0C1MJ21"/>
<reference evidence="1 2" key="1">
    <citation type="submission" date="2014-12" db="EMBL/GenBank/DDBJ databases">
        <title>Draft Genome Sequence of Pseudoalteromonas luteoviolacea HI1.</title>
        <authorList>
            <person name="Asahina A.Y."/>
            <person name="Hadfield M.G."/>
        </authorList>
    </citation>
    <scope>NUCLEOTIDE SEQUENCE [LARGE SCALE GENOMIC DNA]</scope>
    <source>
        <strain evidence="1 2">HI1</strain>
    </source>
</reference>
<feature type="non-terminal residue" evidence="1">
    <location>
        <position position="125"/>
    </location>
</feature>
<dbReference type="EMBL" id="JWIC01000006">
    <property type="protein sequence ID" value="KID56979.1"/>
    <property type="molecule type" value="Genomic_DNA"/>
</dbReference>
<organism evidence="1 2">
    <name type="scientific">Pseudoalteromonas luteoviolacea</name>
    <dbReference type="NCBI Taxonomy" id="43657"/>
    <lineage>
        <taxon>Bacteria</taxon>
        <taxon>Pseudomonadati</taxon>
        <taxon>Pseudomonadota</taxon>
        <taxon>Gammaproteobacteria</taxon>
        <taxon>Alteromonadales</taxon>
        <taxon>Pseudoalteromonadaceae</taxon>
        <taxon>Pseudoalteromonas</taxon>
    </lineage>
</organism>
<accession>A0A0C1MJ21</accession>
<name>A0A0C1MJ21_9GAMM</name>
<sequence length="125" mass="14550">MGKYLALQGGAAIASVVFQILFGVDDPTYTKLIEIENKIDELSKRMDQWFEKVMAEIKHRDDISDYKSEQIVLNNIWKNISYLMALDRNDLFQAKEYIIQLTQYFDKISNDSWPGDKKSLVHNLA</sequence>
<comment type="caution">
    <text evidence="1">The sequence shown here is derived from an EMBL/GenBank/DDBJ whole genome shotgun (WGS) entry which is preliminary data.</text>
</comment>
<dbReference type="RefSeq" id="WP_039610039.1">
    <property type="nucleotide sequence ID" value="NZ_JWIC01000006.1"/>
</dbReference>
<gene>
    <name evidence="1" type="ORF">JF50_14005</name>
</gene>
<protein>
    <submittedName>
        <fullName evidence="1">Uncharacterized protein</fullName>
    </submittedName>
</protein>
<dbReference type="Proteomes" id="UP000031327">
    <property type="component" value="Unassembled WGS sequence"/>
</dbReference>